<organism evidence="3 4">
    <name type="scientific">Portibacter lacus</name>
    <dbReference type="NCBI Taxonomy" id="1099794"/>
    <lineage>
        <taxon>Bacteria</taxon>
        <taxon>Pseudomonadati</taxon>
        <taxon>Bacteroidota</taxon>
        <taxon>Saprospiria</taxon>
        <taxon>Saprospirales</taxon>
        <taxon>Haliscomenobacteraceae</taxon>
        <taxon>Portibacter</taxon>
    </lineage>
</organism>
<accession>A0AA37WGG9</accession>
<evidence type="ECO:0000259" key="2">
    <source>
        <dbReference type="Pfam" id="PF20732"/>
    </source>
</evidence>
<proteinExistence type="predicted"/>
<reference evidence="3" key="2">
    <citation type="submission" date="2023-01" db="EMBL/GenBank/DDBJ databases">
        <title>Draft genome sequence of Portibacter lacus strain NBRC 108769.</title>
        <authorList>
            <person name="Sun Q."/>
            <person name="Mori K."/>
        </authorList>
    </citation>
    <scope>NUCLEOTIDE SEQUENCE</scope>
    <source>
        <strain evidence="3">NBRC 108769</strain>
    </source>
</reference>
<dbReference type="Proteomes" id="UP001156666">
    <property type="component" value="Unassembled WGS sequence"/>
</dbReference>
<feature type="domain" description="Peptidoglycan beta-N-acetylmuramidase NamZ N-terminal" evidence="1">
    <location>
        <begin position="63"/>
        <end position="261"/>
    </location>
</feature>
<dbReference type="PANTHER" id="PTHR42915:SF1">
    <property type="entry name" value="PEPTIDOGLYCAN BETA-N-ACETYLMURAMIDASE NAMZ"/>
    <property type="match status" value="1"/>
</dbReference>
<name>A0AA37WGG9_9BACT</name>
<dbReference type="InterPro" id="IPR048503">
    <property type="entry name" value="NamZ_C"/>
</dbReference>
<keyword evidence="4" id="KW-1185">Reference proteome</keyword>
<dbReference type="PROSITE" id="PS51257">
    <property type="entry name" value="PROKAR_LIPOPROTEIN"/>
    <property type="match status" value="1"/>
</dbReference>
<evidence type="ECO:0000259" key="1">
    <source>
        <dbReference type="Pfam" id="PF07075"/>
    </source>
</evidence>
<dbReference type="AlphaFoldDB" id="A0AA37WGG9"/>
<gene>
    <name evidence="3" type="ORF">GCM10007940_29600</name>
</gene>
<evidence type="ECO:0008006" key="5">
    <source>
        <dbReference type="Google" id="ProtNLM"/>
    </source>
</evidence>
<feature type="domain" description="Peptidoglycan beta-N-acetylmuramidase NamZ C-terminal" evidence="2">
    <location>
        <begin position="265"/>
        <end position="409"/>
    </location>
</feature>
<sequence length="412" mass="45904">MIKYIYFLTCVFLGLASCEESASKLTADYQEGSAKFMSGGEKSITMGAEQLALYYPMIKGKSVGLVVNQSSTVANRHLVDTLLELNTNIKAIFAPEHGFRGKADAGSHIDSGKDAETGIDIISVYGANRKPKPEHLEGIDVVIFDIQDVGVRFYTYISTLHYIMEACAEADIPVIVLDRPNPNGFYVDGPVLDPKFTSFVGMHEIPVVHGMTVGEYAKMINGEGWLPDGLKCDLEVIPCGNYTHNMTYDLPIKPSPNLPNLRSILLYPSICYFEGTNVSIGRGTNKQFQVIGHPSLKNYEFSFTPEPMPGATSPKLKGELSYGLDLTQFSVDYLKGNAKLNLKWLIEIYNAYPDKENFFIKDAGFFDKLAGGDQLRKQLIAGKSEEEIRASWEPRLSEYKTIRKKYLMYAEK</sequence>
<dbReference type="InterPro" id="IPR008302">
    <property type="entry name" value="NamZ"/>
</dbReference>
<dbReference type="GO" id="GO:0033922">
    <property type="term" value="F:peptidoglycan beta-N-acetylmuramidase activity"/>
    <property type="evidence" value="ECO:0007669"/>
    <property type="project" value="InterPro"/>
</dbReference>
<evidence type="ECO:0000313" key="3">
    <source>
        <dbReference type="EMBL" id="GLR18344.1"/>
    </source>
</evidence>
<protein>
    <recommendedName>
        <fullName evidence="5">DUF1343 domain-containing protein</fullName>
    </recommendedName>
</protein>
<dbReference type="EMBL" id="BSOH01000020">
    <property type="protein sequence ID" value="GLR18344.1"/>
    <property type="molecule type" value="Genomic_DNA"/>
</dbReference>
<evidence type="ECO:0000313" key="4">
    <source>
        <dbReference type="Proteomes" id="UP001156666"/>
    </source>
</evidence>
<dbReference type="InterPro" id="IPR048502">
    <property type="entry name" value="NamZ_N"/>
</dbReference>
<dbReference type="Pfam" id="PF20732">
    <property type="entry name" value="NamZ_C"/>
    <property type="match status" value="1"/>
</dbReference>
<dbReference type="PIRSF" id="PIRSF016719">
    <property type="entry name" value="UCP016719"/>
    <property type="match status" value="1"/>
</dbReference>
<dbReference type="PANTHER" id="PTHR42915">
    <property type="entry name" value="HYPOTHETICAL 460 KDA PROTEIN IN FEUA-SIGW INTERGENIC REGION [PRECURSOR]"/>
    <property type="match status" value="1"/>
</dbReference>
<dbReference type="Gene3D" id="3.90.1150.140">
    <property type="match status" value="1"/>
</dbReference>
<dbReference type="Pfam" id="PF07075">
    <property type="entry name" value="NamZ_N"/>
    <property type="match status" value="1"/>
</dbReference>
<dbReference type="Gene3D" id="3.40.50.12170">
    <property type="entry name" value="Uncharacterised protein PF07075, DUF1343"/>
    <property type="match status" value="1"/>
</dbReference>
<dbReference type="RefSeq" id="WP_235293708.1">
    <property type="nucleotide sequence ID" value="NZ_BSOH01000020.1"/>
</dbReference>
<comment type="caution">
    <text evidence="3">The sequence shown here is derived from an EMBL/GenBank/DDBJ whole genome shotgun (WGS) entry which is preliminary data.</text>
</comment>
<reference evidence="3" key="1">
    <citation type="journal article" date="2014" name="Int. J. Syst. Evol. Microbiol.">
        <title>Complete genome sequence of Corynebacterium casei LMG S-19264T (=DSM 44701T), isolated from a smear-ripened cheese.</title>
        <authorList>
            <consortium name="US DOE Joint Genome Institute (JGI-PGF)"/>
            <person name="Walter F."/>
            <person name="Albersmeier A."/>
            <person name="Kalinowski J."/>
            <person name="Ruckert C."/>
        </authorList>
    </citation>
    <scope>NUCLEOTIDE SEQUENCE</scope>
    <source>
        <strain evidence="3">NBRC 108769</strain>
    </source>
</reference>